<reference evidence="4" key="1">
    <citation type="submission" date="2022-11" db="EMBL/GenBank/DDBJ databases">
        <title>Parathalassolutuus dongxingensis gen. nov., sp. nov., a novel member of family Oceanospirillaceae isolated from a coastal shrimp pond in Guangxi, China.</title>
        <authorList>
            <person name="Chen H."/>
        </authorList>
    </citation>
    <scope>NUCLEOTIDE SEQUENCE</scope>
    <source>
        <strain evidence="4">G-43</strain>
    </source>
</reference>
<dbReference type="Proteomes" id="UP001150830">
    <property type="component" value="Unassembled WGS sequence"/>
</dbReference>
<dbReference type="SMART" id="SM00490">
    <property type="entry name" value="HELICc"/>
    <property type="match status" value="1"/>
</dbReference>
<organism evidence="4 5">
    <name type="scientific">Parathalassolituus penaei</name>
    <dbReference type="NCBI Taxonomy" id="2997323"/>
    <lineage>
        <taxon>Bacteria</taxon>
        <taxon>Pseudomonadati</taxon>
        <taxon>Pseudomonadota</taxon>
        <taxon>Gammaproteobacteria</taxon>
        <taxon>Oceanospirillales</taxon>
        <taxon>Oceanospirillaceae</taxon>
        <taxon>Parathalassolituus</taxon>
    </lineage>
</organism>
<dbReference type="PANTHER" id="PTHR45766">
    <property type="entry name" value="DNA ANNEALING HELICASE AND ENDONUCLEASE ZRANB3 FAMILY MEMBER"/>
    <property type="match status" value="1"/>
</dbReference>
<dbReference type="PROSITE" id="PS51194">
    <property type="entry name" value="HELICASE_CTER"/>
    <property type="match status" value="1"/>
</dbReference>
<evidence type="ECO:0000256" key="2">
    <source>
        <dbReference type="SAM" id="Coils"/>
    </source>
</evidence>
<keyword evidence="4" id="KW-0067">ATP-binding</keyword>
<feature type="coiled-coil region" evidence="2">
    <location>
        <begin position="426"/>
        <end position="494"/>
    </location>
</feature>
<name>A0A9X3IU02_9GAMM</name>
<evidence type="ECO:0000313" key="5">
    <source>
        <dbReference type="Proteomes" id="UP001150830"/>
    </source>
</evidence>
<keyword evidence="4" id="KW-0547">Nucleotide-binding</keyword>
<keyword evidence="2" id="KW-0175">Coiled coil</keyword>
<accession>A0A9X3IU02</accession>
<dbReference type="InterPro" id="IPR049730">
    <property type="entry name" value="SNF2/RAD54-like_C"/>
</dbReference>
<protein>
    <submittedName>
        <fullName evidence="4">Helicase-related protein</fullName>
    </submittedName>
</protein>
<dbReference type="GO" id="GO:0004386">
    <property type="term" value="F:helicase activity"/>
    <property type="evidence" value="ECO:0007669"/>
    <property type="project" value="UniProtKB-KW"/>
</dbReference>
<dbReference type="RefSeq" id="WP_283173891.1">
    <property type="nucleotide sequence ID" value="NZ_JAPNOA010000028.1"/>
</dbReference>
<proteinExistence type="predicted"/>
<dbReference type="Gene3D" id="3.40.50.300">
    <property type="entry name" value="P-loop containing nucleotide triphosphate hydrolases"/>
    <property type="match status" value="1"/>
</dbReference>
<dbReference type="PANTHER" id="PTHR45766:SF6">
    <property type="entry name" value="SWI_SNF-RELATED MATRIX-ASSOCIATED ACTIN-DEPENDENT REGULATOR OF CHROMATIN SUBFAMILY A-LIKE PROTEIN 1"/>
    <property type="match status" value="1"/>
</dbReference>
<sequence>MPHPDVSAQLLEANGFAGKTVLLNGTNKDASSSAIYQRWKSRHLHSGRISGSRTADMKAAIVEHFRSDEAQILISTEAGGEGINLQFCSVLINYDLPWNPQKVEQRIGRVHRYGQKNDVVVVNFVNGKNPADQRVFQLLNEKLNLFEGVFGASDQILGAISGNIDIEKRIFAIFQNCRSDEDIEREFDRLQADMAPLLEVKEENARQALLDHFDRDVVSNLKTLRDESNDFLREYEQVLLDLASAELADAEIGRNHFYYDGRRFDLSWANVQSHDSEFFRLQANEHHLAWELIRRARQRSLQPARLQFHHEQLQGQYADLQPWQGQRGTLQLVNLCFSFNHGKSQETHLLVLATTHDGQHLPLKTAEHLLRVPVAAVVPLEYVDDSIFQGWLNFEQERYRRQTEQQLDEYLEQESYKLERWAEDKRKALMCEVDELDDRIKAFKKESRSLPSTREKVEAKKHLRKLERQRDYALSRYHQAKKDIEQQEDELLDDVSARLELNSRAEVLFTIEWELR</sequence>
<keyword evidence="5" id="KW-1185">Reference proteome</keyword>
<evidence type="ECO:0000256" key="1">
    <source>
        <dbReference type="ARBA" id="ARBA00022801"/>
    </source>
</evidence>
<dbReference type="AlphaFoldDB" id="A0A9X3IU02"/>
<comment type="caution">
    <text evidence="4">The sequence shown here is derived from an EMBL/GenBank/DDBJ whole genome shotgun (WGS) entry which is preliminary data.</text>
</comment>
<gene>
    <name evidence="4" type="ORF">OUO13_10800</name>
</gene>
<dbReference type="GO" id="GO:0016787">
    <property type="term" value="F:hydrolase activity"/>
    <property type="evidence" value="ECO:0007669"/>
    <property type="project" value="UniProtKB-KW"/>
</dbReference>
<dbReference type="EMBL" id="JAPNOA010000028">
    <property type="protein sequence ID" value="MCY0965678.1"/>
    <property type="molecule type" value="Genomic_DNA"/>
</dbReference>
<keyword evidence="4" id="KW-0347">Helicase</keyword>
<dbReference type="SUPFAM" id="SSF52540">
    <property type="entry name" value="P-loop containing nucleoside triphosphate hydrolases"/>
    <property type="match status" value="1"/>
</dbReference>
<dbReference type="InterPro" id="IPR001650">
    <property type="entry name" value="Helicase_C-like"/>
</dbReference>
<evidence type="ECO:0000259" key="3">
    <source>
        <dbReference type="PROSITE" id="PS51194"/>
    </source>
</evidence>
<dbReference type="Pfam" id="PF00271">
    <property type="entry name" value="Helicase_C"/>
    <property type="match status" value="1"/>
</dbReference>
<dbReference type="InterPro" id="IPR027417">
    <property type="entry name" value="P-loop_NTPase"/>
</dbReference>
<dbReference type="CDD" id="cd18793">
    <property type="entry name" value="SF2_C_SNF"/>
    <property type="match status" value="1"/>
</dbReference>
<feature type="domain" description="Helicase C-terminal" evidence="3">
    <location>
        <begin position="5"/>
        <end position="157"/>
    </location>
</feature>
<evidence type="ECO:0000313" key="4">
    <source>
        <dbReference type="EMBL" id="MCY0965678.1"/>
    </source>
</evidence>
<keyword evidence="1" id="KW-0378">Hydrolase</keyword>